<dbReference type="GO" id="GO:0016829">
    <property type="term" value="F:lyase activity"/>
    <property type="evidence" value="ECO:0007669"/>
    <property type="project" value="UniProtKB-KW"/>
</dbReference>
<name>E0XT98_9PROT</name>
<evidence type="ECO:0000313" key="3">
    <source>
        <dbReference type="EMBL" id="ADI17639.1"/>
    </source>
</evidence>
<protein>
    <submittedName>
        <fullName evidence="3">L-alanine-dl-glutamate epimerase and related enzymes of enolase superfamily</fullName>
    </submittedName>
</protein>
<evidence type="ECO:0000259" key="2">
    <source>
        <dbReference type="SMART" id="SM00922"/>
    </source>
</evidence>
<dbReference type="SMART" id="SM00922">
    <property type="entry name" value="MR_MLE"/>
    <property type="match status" value="1"/>
</dbReference>
<keyword evidence="1" id="KW-0456">Lyase</keyword>
<accession>E0XT98</accession>
<dbReference type="EMBL" id="GU474870">
    <property type="protein sequence ID" value="ADI17639.1"/>
    <property type="molecule type" value="Genomic_DNA"/>
</dbReference>
<dbReference type="Pfam" id="PF02746">
    <property type="entry name" value="MR_MLE_N"/>
    <property type="match status" value="1"/>
</dbReference>
<evidence type="ECO:0000256" key="1">
    <source>
        <dbReference type="ARBA" id="ARBA00023239"/>
    </source>
</evidence>
<reference evidence="3" key="1">
    <citation type="journal article" date="2011" name="Environ. Microbiol.">
        <title>Time-series analyses of Monterey Bay coastal microbial picoplankton using a 'genome proxy' microarray.</title>
        <authorList>
            <person name="Rich V.I."/>
            <person name="Pham V.D."/>
            <person name="Eppley J."/>
            <person name="Shi Y."/>
            <person name="DeLong E.F."/>
        </authorList>
    </citation>
    <scope>NUCLEOTIDE SEQUENCE</scope>
</reference>
<dbReference type="Pfam" id="PF13378">
    <property type="entry name" value="MR_MLE_C"/>
    <property type="match status" value="1"/>
</dbReference>
<dbReference type="SUPFAM" id="SSF51604">
    <property type="entry name" value="Enolase C-terminal domain-like"/>
    <property type="match status" value="1"/>
</dbReference>
<dbReference type="SFLD" id="SFLDS00001">
    <property type="entry name" value="Enolase"/>
    <property type="match status" value="1"/>
</dbReference>
<sequence>MRIVGCEILHCNAGWRDFSFLKLMTDENITGISEYNECYGSPGLSGIIRRLVERVKDMDPLAHEHIHQCLYAATRQAPGGVNQQAVAAIENALLDIKGQALNIPVYDILGGAIRKEIPVYWSHCGTYIWRPEIAELCGVEAIRKTEDLFNLGKRVKDQGFLGLKTNMITFNEDVGASLYMPGTAGRPGWPDLNVPSSLIGQLRDQLIAMQEGAGPDVGVRLDLNFNFKPEGYRQVTTELDDLDLTWVEIDLYDPKALAAIRERIATPIASCESLYGLREFRPFFEHAAVDVAIIDIPWNGAWLGLKIAGMAEAYEVNCAPHNFYGHLSSLMSAHFCTAIPNFRVMEIDIDDVPWKDDILTWSPSFKNGCLQAPSGPGWGAQLNEEIIAQHPPKFVVE</sequence>
<dbReference type="SUPFAM" id="SSF54826">
    <property type="entry name" value="Enolase N-terminal domain-like"/>
    <property type="match status" value="1"/>
</dbReference>
<dbReference type="InterPro" id="IPR013341">
    <property type="entry name" value="Mandelate_racemase_N_dom"/>
</dbReference>
<dbReference type="InterPro" id="IPR034593">
    <property type="entry name" value="DgoD-like"/>
</dbReference>
<dbReference type="InterPro" id="IPR036849">
    <property type="entry name" value="Enolase-like_C_sf"/>
</dbReference>
<dbReference type="InterPro" id="IPR013342">
    <property type="entry name" value="Mandelate_racemase_C"/>
</dbReference>
<dbReference type="InterPro" id="IPR029017">
    <property type="entry name" value="Enolase-like_N"/>
</dbReference>
<dbReference type="SFLD" id="SFLDG00179">
    <property type="entry name" value="mandelate_racemase"/>
    <property type="match status" value="1"/>
</dbReference>
<dbReference type="AlphaFoldDB" id="E0XT98"/>
<dbReference type="PANTHER" id="PTHR48080">
    <property type="entry name" value="D-GALACTONATE DEHYDRATASE-RELATED"/>
    <property type="match status" value="1"/>
</dbReference>
<organism evidence="3">
    <name type="scientific">uncultured alpha proteobacterium HF0130_20P23</name>
    <dbReference type="NCBI Taxonomy" id="710809"/>
    <lineage>
        <taxon>Bacteria</taxon>
        <taxon>Pseudomonadati</taxon>
        <taxon>Pseudomonadota</taxon>
        <taxon>Alphaproteobacteria</taxon>
        <taxon>environmental samples</taxon>
    </lineage>
</organism>
<feature type="domain" description="Mandelate racemase/muconate lactonizing enzyme C-terminal" evidence="2">
    <location>
        <begin position="145"/>
        <end position="267"/>
    </location>
</feature>
<dbReference type="PANTHER" id="PTHR48080:SF2">
    <property type="entry name" value="D-GALACTONATE DEHYDRATASE"/>
    <property type="match status" value="1"/>
</dbReference>
<proteinExistence type="predicted"/>
<dbReference type="InterPro" id="IPR029065">
    <property type="entry name" value="Enolase_C-like"/>
</dbReference>
<dbReference type="Gene3D" id="3.20.20.120">
    <property type="entry name" value="Enolase-like C-terminal domain"/>
    <property type="match status" value="1"/>
</dbReference>
<dbReference type="Gene3D" id="3.30.390.10">
    <property type="entry name" value="Enolase-like, N-terminal domain"/>
    <property type="match status" value="1"/>
</dbReference>
<dbReference type="CDD" id="cd03316">
    <property type="entry name" value="MR_like"/>
    <property type="match status" value="1"/>
</dbReference>